<keyword evidence="2" id="KW-1133">Transmembrane helix</keyword>
<evidence type="ECO:0000256" key="2">
    <source>
        <dbReference type="SAM" id="Phobius"/>
    </source>
</evidence>
<evidence type="ECO:0000256" key="1">
    <source>
        <dbReference type="SAM" id="Coils"/>
    </source>
</evidence>
<evidence type="ECO:0000313" key="3">
    <source>
        <dbReference type="EMBL" id="ONH76698.1"/>
    </source>
</evidence>
<keyword evidence="1" id="KW-0175">Coiled coil</keyword>
<feature type="transmembrane region" description="Helical" evidence="2">
    <location>
        <begin position="115"/>
        <end position="133"/>
    </location>
</feature>
<gene>
    <name evidence="3" type="ORF">BOH78_0954</name>
</gene>
<dbReference type="EMBL" id="MQVM01000003">
    <property type="protein sequence ID" value="ONH76698.1"/>
    <property type="molecule type" value="Genomic_DNA"/>
</dbReference>
<sequence length="365" mass="42125">MDAFKESVYGLLGEEEEEGLFGKDTFVLSPEDLEILNNDVQRQILDQEEDLFDDSHEEEKIQKSTGEQHKLKLGGSIEDPEEVKGSKRFKSVDPDAEYDQTHFLYDPPTKYKNRFILFLTPLLVVALLSWYVYDKFNDQLLSPMMSHKLYVLEQDVSSLKHLTMLKDRVTNLEKQLSELRESFQSYNTLVPKNHCLSNEKIESIHTTQDQYPASIQAVAPLPIGSSSSLASPLHPSLSLLQQPHSLKYYNVIPKYYENVLNIFSHLNQDIKLDLKIKNEKDAKGWIRAGSMKYDIHQNRAYQPFVWSTETRDALSGFYIQNIMFVIYTNWGDEMLALDTVRVYEAVERDSDSGVDDSEVPYLGEM</sequence>
<protein>
    <recommendedName>
        <fullName evidence="5">SUN domain-containing protein</fullName>
    </recommendedName>
</protein>
<dbReference type="AlphaFoldDB" id="A0A1V2LS64"/>
<dbReference type="VEuPathDB" id="FungiDB:C5L36_0A04890"/>
<dbReference type="Proteomes" id="UP000189274">
    <property type="component" value="Unassembled WGS sequence"/>
</dbReference>
<evidence type="ECO:0000313" key="4">
    <source>
        <dbReference type="Proteomes" id="UP000189274"/>
    </source>
</evidence>
<proteinExistence type="predicted"/>
<keyword evidence="2" id="KW-0812">Transmembrane</keyword>
<reference evidence="4" key="1">
    <citation type="journal article" date="2017" name="Genome Announc.">
        <title>Genome sequences of Cyberlindnera fabianii 65, Pichia kudriavzevii 129, and Saccharomyces cerevisiae 131 isolated from fermented masau fruits in Zimbabwe.</title>
        <authorList>
            <person name="van Rijswijck I.M.H."/>
            <person name="Derks M.F.L."/>
            <person name="Abee T."/>
            <person name="de Ridder D."/>
            <person name="Smid E.J."/>
        </authorList>
    </citation>
    <scope>NUCLEOTIDE SEQUENCE [LARGE SCALE GENOMIC DNA]</scope>
    <source>
        <strain evidence="4">129</strain>
    </source>
</reference>
<organism evidence="3 4">
    <name type="scientific">Pichia kudriavzevii</name>
    <name type="common">Yeast</name>
    <name type="synonym">Issatchenkia orientalis</name>
    <dbReference type="NCBI Taxonomy" id="4909"/>
    <lineage>
        <taxon>Eukaryota</taxon>
        <taxon>Fungi</taxon>
        <taxon>Dikarya</taxon>
        <taxon>Ascomycota</taxon>
        <taxon>Saccharomycotina</taxon>
        <taxon>Pichiomycetes</taxon>
        <taxon>Pichiales</taxon>
        <taxon>Pichiaceae</taxon>
        <taxon>Pichia</taxon>
    </lineage>
</organism>
<comment type="caution">
    <text evidence="3">The sequence shown here is derived from an EMBL/GenBank/DDBJ whole genome shotgun (WGS) entry which is preliminary data.</text>
</comment>
<name>A0A1V2LS64_PICKU</name>
<feature type="coiled-coil region" evidence="1">
    <location>
        <begin position="162"/>
        <end position="189"/>
    </location>
</feature>
<accession>A0A1V2LS64</accession>
<evidence type="ECO:0008006" key="5">
    <source>
        <dbReference type="Google" id="ProtNLM"/>
    </source>
</evidence>
<keyword evidence="2" id="KW-0472">Membrane</keyword>